<comment type="caution">
    <text evidence="1">The sequence shown here is derived from an EMBL/GenBank/DDBJ whole genome shotgun (WGS) entry which is preliminary data.</text>
</comment>
<dbReference type="InterPro" id="IPR036388">
    <property type="entry name" value="WH-like_DNA-bd_sf"/>
</dbReference>
<dbReference type="Gene3D" id="1.10.10.10">
    <property type="entry name" value="Winged helix-like DNA-binding domain superfamily/Winged helix DNA-binding domain"/>
    <property type="match status" value="1"/>
</dbReference>
<sequence length="144" mass="15941">MTGEFAVAVHSLVFLNHMKETVSSEVLAKNVCTNPARVRKVLAKLKKKNLVLTKEGIDGGYYFDQDPNRVNLADICEALEIKAVDSSYRSGDPDVECMIASGMAGVMDDIYQTLNQNCMESLKKITIAIIDEELQKRKKQKASG</sequence>
<dbReference type="RefSeq" id="WP_158347827.1">
    <property type="nucleotide sequence ID" value="NZ_JAHQCW010000062.1"/>
</dbReference>
<name>A0A949NJ43_9FIRM</name>
<dbReference type="PANTHER" id="PTHR33221">
    <property type="entry name" value="WINGED HELIX-TURN-HELIX TRANSCRIPTIONAL REGULATOR, RRF2 FAMILY"/>
    <property type="match status" value="1"/>
</dbReference>
<accession>A0A949NJ43</accession>
<proteinExistence type="predicted"/>
<organism evidence="1 2">
    <name type="scientific">Diplocloster agilis</name>
    <dbReference type="NCBI Taxonomy" id="2850323"/>
    <lineage>
        <taxon>Bacteria</taxon>
        <taxon>Bacillati</taxon>
        <taxon>Bacillota</taxon>
        <taxon>Clostridia</taxon>
        <taxon>Lachnospirales</taxon>
        <taxon>Lachnospiraceae</taxon>
        <taxon>Diplocloster</taxon>
    </lineage>
</organism>
<dbReference type="Proteomes" id="UP000712157">
    <property type="component" value="Unassembled WGS sequence"/>
</dbReference>
<reference evidence="1" key="1">
    <citation type="submission" date="2021-06" db="EMBL/GenBank/DDBJ databases">
        <title>Description of novel taxa of the family Lachnospiraceae.</title>
        <authorList>
            <person name="Chaplin A.V."/>
            <person name="Sokolova S.R."/>
            <person name="Pikina A.P."/>
            <person name="Korzhanova M."/>
            <person name="Belova V."/>
            <person name="Korostin D."/>
            <person name="Efimov B.A."/>
        </authorList>
    </citation>
    <scope>NUCLEOTIDE SEQUENCE</scope>
    <source>
        <strain evidence="1">ASD5720</strain>
    </source>
</reference>
<evidence type="ECO:0000313" key="1">
    <source>
        <dbReference type="EMBL" id="MBU9739500.1"/>
    </source>
</evidence>
<protein>
    <submittedName>
        <fullName evidence="1">Rrf2 family transcriptional regulator</fullName>
    </submittedName>
</protein>
<dbReference type="EMBL" id="JAHQCW010000062">
    <property type="protein sequence ID" value="MBU9739500.1"/>
    <property type="molecule type" value="Genomic_DNA"/>
</dbReference>
<dbReference type="GO" id="GO:0003700">
    <property type="term" value="F:DNA-binding transcription factor activity"/>
    <property type="evidence" value="ECO:0007669"/>
    <property type="project" value="TreeGrafter"/>
</dbReference>
<dbReference type="Pfam" id="PF02082">
    <property type="entry name" value="Rrf2"/>
    <property type="match status" value="1"/>
</dbReference>
<dbReference type="AlphaFoldDB" id="A0A949NJ43"/>
<dbReference type="PROSITE" id="PS51197">
    <property type="entry name" value="HTH_RRF2_2"/>
    <property type="match status" value="1"/>
</dbReference>
<dbReference type="InterPro" id="IPR036390">
    <property type="entry name" value="WH_DNA-bd_sf"/>
</dbReference>
<dbReference type="InterPro" id="IPR000944">
    <property type="entry name" value="Tscrpt_reg_Rrf2"/>
</dbReference>
<evidence type="ECO:0000313" key="2">
    <source>
        <dbReference type="Proteomes" id="UP000712157"/>
    </source>
</evidence>
<dbReference type="SUPFAM" id="SSF46785">
    <property type="entry name" value="Winged helix' DNA-binding domain"/>
    <property type="match status" value="1"/>
</dbReference>
<keyword evidence="2" id="KW-1185">Reference proteome</keyword>
<dbReference type="PANTHER" id="PTHR33221:SF15">
    <property type="entry name" value="HTH-TYPE TRANSCRIPTIONAL REGULATOR YWGB-RELATED"/>
    <property type="match status" value="1"/>
</dbReference>
<gene>
    <name evidence="1" type="ORF">KTH89_23475</name>
</gene>
<dbReference type="GO" id="GO:0005829">
    <property type="term" value="C:cytosol"/>
    <property type="evidence" value="ECO:0007669"/>
    <property type="project" value="TreeGrafter"/>
</dbReference>